<feature type="domain" description="Fumarate lyase N-terminal" evidence="7">
    <location>
        <begin position="15"/>
        <end position="342"/>
    </location>
</feature>
<dbReference type="Gene3D" id="1.10.40.30">
    <property type="entry name" value="Fumarase/aspartase (C-terminal domain)"/>
    <property type="match status" value="1"/>
</dbReference>
<feature type="binding site" evidence="6">
    <location>
        <begin position="139"/>
        <end position="141"/>
    </location>
    <ligand>
        <name>substrate</name>
    </ligand>
</feature>
<evidence type="ECO:0000256" key="6">
    <source>
        <dbReference type="HAMAP-Rule" id="MF_00743"/>
    </source>
</evidence>
<comment type="subunit">
    <text evidence="6">Homotetramer.</text>
</comment>
<evidence type="ECO:0000256" key="5">
    <source>
        <dbReference type="ARBA" id="ARBA00023239"/>
    </source>
</evidence>
<dbReference type="InterPro" id="IPR000362">
    <property type="entry name" value="Fumarate_lyase_fam"/>
</dbReference>
<evidence type="ECO:0000256" key="3">
    <source>
        <dbReference type="ARBA" id="ARBA00022490"/>
    </source>
</evidence>
<dbReference type="Gene3D" id="1.10.275.10">
    <property type="entry name" value="Fumarase/aspartase (N-terminal domain)"/>
    <property type="match status" value="1"/>
</dbReference>
<dbReference type="RefSeq" id="WP_035963681.1">
    <property type="nucleotide sequence ID" value="NZ_JROM01000021.1"/>
</dbReference>
<dbReference type="InterPro" id="IPR008948">
    <property type="entry name" value="L-Aspartase-like"/>
</dbReference>
<comment type="catalytic activity">
    <reaction evidence="1">
        <text>L-aspartate = fumarate + NH4(+)</text>
        <dbReference type="Rhea" id="RHEA:16601"/>
        <dbReference type="ChEBI" id="CHEBI:28938"/>
        <dbReference type="ChEBI" id="CHEBI:29806"/>
        <dbReference type="ChEBI" id="CHEBI:29991"/>
        <dbReference type="EC" id="4.3.1.1"/>
    </reaction>
</comment>
<dbReference type="FunFam" id="1.10.275.10:FF:000001">
    <property type="entry name" value="Fumarate hydratase, mitochondrial"/>
    <property type="match status" value="1"/>
</dbReference>
<name>A0A0B0DGX7_9MICC</name>
<evidence type="ECO:0000313" key="10">
    <source>
        <dbReference type="Proteomes" id="UP000030664"/>
    </source>
</evidence>
<dbReference type="InterPro" id="IPR020557">
    <property type="entry name" value="Fumarate_lyase_CS"/>
</dbReference>
<dbReference type="PROSITE" id="PS00163">
    <property type="entry name" value="FUMARATE_LYASES"/>
    <property type="match status" value="1"/>
</dbReference>
<evidence type="ECO:0000256" key="4">
    <source>
        <dbReference type="ARBA" id="ARBA00022532"/>
    </source>
</evidence>
<dbReference type="HAMAP" id="MF_00743">
    <property type="entry name" value="FumaraseC"/>
    <property type="match status" value="1"/>
</dbReference>
<dbReference type="InterPro" id="IPR022761">
    <property type="entry name" value="Fumarate_lyase_N"/>
</dbReference>
<dbReference type="GO" id="GO:0004333">
    <property type="term" value="F:fumarate hydratase activity"/>
    <property type="evidence" value="ECO:0007669"/>
    <property type="project" value="UniProtKB-UniRule"/>
</dbReference>
<dbReference type="PRINTS" id="PR00145">
    <property type="entry name" value="ARGSUCLYASE"/>
</dbReference>
<organism evidence="9 10">
    <name type="scientific">Kocuria marina</name>
    <dbReference type="NCBI Taxonomy" id="223184"/>
    <lineage>
        <taxon>Bacteria</taxon>
        <taxon>Bacillati</taxon>
        <taxon>Actinomycetota</taxon>
        <taxon>Actinomycetes</taxon>
        <taxon>Micrococcales</taxon>
        <taxon>Micrococcaceae</taxon>
        <taxon>Kocuria</taxon>
    </lineage>
</organism>
<accession>A0A0B0DGX7</accession>
<dbReference type="InterPro" id="IPR024083">
    <property type="entry name" value="Fumarase/histidase_N"/>
</dbReference>
<feature type="active site" description="Proton donor/acceptor" evidence="6">
    <location>
        <position position="188"/>
    </location>
</feature>
<keyword evidence="5 6" id="KW-0456">Lyase</keyword>
<dbReference type="PRINTS" id="PR00149">
    <property type="entry name" value="FUMRATELYASE"/>
</dbReference>
<dbReference type="SUPFAM" id="SSF48557">
    <property type="entry name" value="L-aspartase-like"/>
    <property type="match status" value="1"/>
</dbReference>
<feature type="binding site" evidence="6">
    <location>
        <begin position="101"/>
        <end position="103"/>
    </location>
    <ligand>
        <name>substrate</name>
    </ligand>
</feature>
<dbReference type="UniPathway" id="UPA00223">
    <property type="reaction ID" value="UER01007"/>
</dbReference>
<dbReference type="Proteomes" id="UP000030664">
    <property type="component" value="Unassembled WGS sequence"/>
</dbReference>
<comment type="catalytic activity">
    <reaction evidence="6">
        <text>(S)-malate = fumarate + H2O</text>
        <dbReference type="Rhea" id="RHEA:12460"/>
        <dbReference type="ChEBI" id="CHEBI:15377"/>
        <dbReference type="ChEBI" id="CHEBI:15589"/>
        <dbReference type="ChEBI" id="CHEBI:29806"/>
        <dbReference type="EC" id="4.2.1.2"/>
    </reaction>
</comment>
<dbReference type="PANTHER" id="PTHR11444:SF22">
    <property type="entry name" value="FUMARATE HYDRATASE CLASS II"/>
    <property type="match status" value="1"/>
</dbReference>
<sequence>MAENTEYRIEHDTMGEVRVPKNALYRAQTQRAVENFPISGTTLEREHIKALAQVKKAAATANEELGVLDAQRAQAIRDAADAVASGQYDEHFPIDVFQTGSGTSSNMNTNEVLATLATRSLESEGVEVHPNDHVNASQSSNDVFPTSVHVAVTNALINDLKPAMDVLAISLEKKASEFKDVVKSGRTHLMDATPVTLGQEFGGWAAQVRYGIERIDASLPRVAEVPLGGTAVGTGINTPDGFSARVIELLSEETGLPVTEARNHFEAQANRDGLVEASGQLRNIAYSYMKIMNDIRWMGSGPNTGLGELHIPDLQPGSSIMPGKVNPVICEATIQVAAQVIGNDTTVALSSTNGAFELNVGIPVMAANLLESIRLLANSSRVAAEKMVDGLQANEDRCRFLAEASPSIVTPLNKAIGYEAAAKIAKHAVANKVTVREATIELGYVDGEKLTEEQLDKALDVTTMTGKH</sequence>
<feature type="binding site" evidence="6">
    <location>
        <begin position="324"/>
        <end position="326"/>
    </location>
    <ligand>
        <name>substrate</name>
    </ligand>
</feature>
<comment type="subcellular location">
    <subcellularLocation>
        <location evidence="6">Cytoplasm</location>
    </subcellularLocation>
</comment>
<dbReference type="GO" id="GO:0006099">
    <property type="term" value="P:tricarboxylic acid cycle"/>
    <property type="evidence" value="ECO:0007669"/>
    <property type="project" value="UniProtKB-UniRule"/>
</dbReference>
<dbReference type="InterPro" id="IPR005677">
    <property type="entry name" value="Fum_hydII"/>
</dbReference>
<dbReference type="STRING" id="223184.AS25_06790"/>
<dbReference type="EC" id="4.2.1.2" evidence="6"/>
<dbReference type="FunFam" id="1.10.40.30:FF:000002">
    <property type="entry name" value="Fumarate hydratase class II"/>
    <property type="match status" value="1"/>
</dbReference>
<dbReference type="CDD" id="cd01362">
    <property type="entry name" value="Fumarase_classII"/>
    <property type="match status" value="1"/>
</dbReference>
<feature type="active site" evidence="6">
    <location>
        <position position="318"/>
    </location>
</feature>
<evidence type="ECO:0000259" key="8">
    <source>
        <dbReference type="Pfam" id="PF10415"/>
    </source>
</evidence>
<dbReference type="eggNOG" id="COG0114">
    <property type="taxonomic scope" value="Bacteria"/>
</dbReference>
<dbReference type="Pfam" id="PF00206">
    <property type="entry name" value="Lyase_1"/>
    <property type="match status" value="1"/>
</dbReference>
<dbReference type="GO" id="GO:0008797">
    <property type="term" value="F:aspartate ammonia-lyase activity"/>
    <property type="evidence" value="ECO:0007669"/>
    <property type="project" value="UniProtKB-EC"/>
</dbReference>
<gene>
    <name evidence="9" type="primary">aspA</name>
    <name evidence="6" type="synonym">fumC</name>
    <name evidence="9" type="ORF">AS25_06790</name>
</gene>
<feature type="binding site" evidence="6">
    <location>
        <position position="187"/>
    </location>
    <ligand>
        <name>substrate</name>
    </ligand>
</feature>
<keyword evidence="3 6" id="KW-0963">Cytoplasm</keyword>
<dbReference type="PANTHER" id="PTHR11444">
    <property type="entry name" value="ASPARTATEAMMONIA/ARGININOSUCCINATE/ADENYLOSUCCINATE LYASE"/>
    <property type="match status" value="1"/>
</dbReference>
<proteinExistence type="inferred from homology"/>
<dbReference type="AlphaFoldDB" id="A0A0B0DGX7"/>
<feature type="binding site" evidence="6">
    <location>
        <position position="319"/>
    </location>
    <ligand>
        <name>substrate</name>
    </ligand>
</feature>
<dbReference type="GO" id="GO:0005737">
    <property type="term" value="C:cytoplasm"/>
    <property type="evidence" value="ECO:0007669"/>
    <property type="project" value="UniProtKB-SubCell"/>
</dbReference>
<evidence type="ECO:0000256" key="2">
    <source>
        <dbReference type="ARBA" id="ARBA00009084"/>
    </source>
</evidence>
<dbReference type="InterPro" id="IPR018951">
    <property type="entry name" value="Fumarase_C_C"/>
</dbReference>
<dbReference type="GO" id="GO:0006106">
    <property type="term" value="P:fumarate metabolic process"/>
    <property type="evidence" value="ECO:0007669"/>
    <property type="project" value="InterPro"/>
</dbReference>
<comment type="caution">
    <text evidence="9">The sequence shown here is derived from an EMBL/GenBank/DDBJ whole genome shotgun (WGS) entry which is preliminary data.</text>
</comment>
<feature type="binding site" description="in site B" evidence="6">
    <location>
        <begin position="129"/>
        <end position="132"/>
    </location>
    <ligand>
        <name>substrate</name>
    </ligand>
</feature>
<evidence type="ECO:0000313" key="9">
    <source>
        <dbReference type="EMBL" id="KHE74499.1"/>
    </source>
</evidence>
<dbReference type="NCBIfam" id="NF008909">
    <property type="entry name" value="PRK12273.1"/>
    <property type="match status" value="1"/>
</dbReference>
<comment type="function">
    <text evidence="6">Involved in the TCA cycle. Catalyzes the stereospecific interconversion of fumarate to L-malate.</text>
</comment>
<evidence type="ECO:0000259" key="7">
    <source>
        <dbReference type="Pfam" id="PF00206"/>
    </source>
</evidence>
<protein>
    <recommendedName>
        <fullName evidence="6">Fumarate hydratase class II</fullName>
        <shortName evidence="6">Fumarase C</shortName>
        <ecNumber evidence="6">4.2.1.2</ecNumber>
    </recommendedName>
    <alternativeName>
        <fullName evidence="6">Aerobic fumarase</fullName>
    </alternativeName>
    <alternativeName>
        <fullName evidence="6">Iron-independent fumarase</fullName>
    </alternativeName>
</protein>
<feature type="site" description="Important for catalytic activity" evidence="6">
    <location>
        <position position="331"/>
    </location>
</feature>
<evidence type="ECO:0000256" key="1">
    <source>
        <dbReference type="ARBA" id="ARBA00001494"/>
    </source>
</evidence>
<comment type="pathway">
    <text evidence="6">Carbohydrate metabolism; tricarboxylic acid cycle; (S)-malate from fumarate: step 1/1.</text>
</comment>
<feature type="domain" description="Fumarase C C-terminal" evidence="8">
    <location>
        <begin position="408"/>
        <end position="466"/>
    </location>
</feature>
<reference evidence="9 10" key="1">
    <citation type="submission" date="2014-09" db="EMBL/GenBank/DDBJ databases">
        <title>High-quality draft genome sequence of Kocuria marina SO9-6, an actinobacterium isolated from a copper mine.</title>
        <authorList>
            <person name="Castro D.B."/>
            <person name="Pereira L.B."/>
            <person name="Silva M.V."/>
            <person name="Silva B.P."/>
            <person name="Zanardi B.R."/>
            <person name="Carlos C."/>
            <person name="Belgini D.R."/>
            <person name="Limache E.G."/>
            <person name="Lacerda G.V."/>
            <person name="Nery M.B."/>
            <person name="Gomes M.B."/>
            <person name="Souza S."/>
            <person name="Silva T.M."/>
            <person name="Rodrigues V.D."/>
            <person name="Paulino L.C."/>
            <person name="Vicentini R."/>
            <person name="Ferraz L.F."/>
            <person name="Ottoboni L.M."/>
        </authorList>
    </citation>
    <scope>NUCLEOTIDE SEQUENCE [LARGE SCALE GENOMIC DNA]</scope>
    <source>
        <strain evidence="9 10">SO9-6</strain>
    </source>
</reference>
<comment type="miscellaneous">
    <text evidence="6">There are 2 substrate-binding sites: the catalytic A site, and the non-catalytic B site that may play a role in the transfer of substrate or product between the active site and the solvent. Alternatively, the B site may bind allosteric effectors.</text>
</comment>
<dbReference type="EMBL" id="JROM01000021">
    <property type="protein sequence ID" value="KHE74499.1"/>
    <property type="molecule type" value="Genomic_DNA"/>
</dbReference>
<dbReference type="FunFam" id="1.20.200.10:FF:000001">
    <property type="entry name" value="Fumarate hydratase, mitochondrial"/>
    <property type="match status" value="1"/>
</dbReference>
<dbReference type="Gene3D" id="1.20.200.10">
    <property type="entry name" value="Fumarase/aspartase (Central domain)"/>
    <property type="match status" value="1"/>
</dbReference>
<comment type="similarity">
    <text evidence="2 6">Belongs to the class-II fumarase/aspartase family. Fumarase subfamily.</text>
</comment>
<dbReference type="Pfam" id="PF10415">
    <property type="entry name" value="FumaraseC_C"/>
    <property type="match status" value="1"/>
</dbReference>
<keyword evidence="4 6" id="KW-0816">Tricarboxylic acid cycle</keyword>